<accession>A0A832G1Q7</accession>
<gene>
    <name evidence="1" type="ORF">ENS56_09755</name>
</gene>
<dbReference type="InterPro" id="IPR036249">
    <property type="entry name" value="Thioredoxin-like_sf"/>
</dbReference>
<dbReference type="Gene3D" id="3.40.30.10">
    <property type="entry name" value="Glutaredoxin"/>
    <property type="match status" value="1"/>
</dbReference>
<dbReference type="SUPFAM" id="SSF52833">
    <property type="entry name" value="Thioredoxin-like"/>
    <property type="match status" value="1"/>
</dbReference>
<dbReference type="AlphaFoldDB" id="A0A832G1Q7"/>
<evidence type="ECO:0000313" key="1">
    <source>
        <dbReference type="EMBL" id="HGT48309.1"/>
    </source>
</evidence>
<dbReference type="Pfam" id="PF14595">
    <property type="entry name" value="Thioredoxin_9"/>
    <property type="match status" value="1"/>
</dbReference>
<proteinExistence type="predicted"/>
<name>A0A832G1Q7_9BACT</name>
<dbReference type="EMBL" id="DSVI01000013">
    <property type="protein sequence ID" value="HGT48309.1"/>
    <property type="molecule type" value="Genomic_DNA"/>
</dbReference>
<sequence length="212" mass="24515">MTDNKNLIRKKLHNALSYSQFKQLSERNVKSVNPEFLNEAEKAYYDYRKVNLARVSRLEKLYKPTDKALSLIQKISSPQTWLVITEDWCGDSAQTLPVIASLSEVNNKVNLKIVLRDSNLDLMDLYLTHGKRSIPKLIAFDNELNEIFQWGPRPQPAKLLVDELNKQDLNKQEIIKQLHLWYAKDGGYSTESEIIDLINKSIKLNNSQQINS</sequence>
<organism evidence="1">
    <name type="scientific">Ignavibacterium album</name>
    <dbReference type="NCBI Taxonomy" id="591197"/>
    <lineage>
        <taxon>Bacteria</taxon>
        <taxon>Pseudomonadati</taxon>
        <taxon>Ignavibacteriota</taxon>
        <taxon>Ignavibacteria</taxon>
        <taxon>Ignavibacteriales</taxon>
        <taxon>Ignavibacteriaceae</taxon>
        <taxon>Ignavibacterium</taxon>
    </lineage>
</organism>
<protein>
    <submittedName>
        <fullName evidence="1">Thioredoxin family protein</fullName>
    </submittedName>
</protein>
<comment type="caution">
    <text evidence="1">The sequence shown here is derived from an EMBL/GenBank/DDBJ whole genome shotgun (WGS) entry which is preliminary data.</text>
</comment>
<reference evidence="1" key="1">
    <citation type="journal article" date="2020" name="mSystems">
        <title>Genome- and Community-Level Interaction Insights into Carbon Utilization and Element Cycling Functions of Hydrothermarchaeota in Hydrothermal Sediment.</title>
        <authorList>
            <person name="Zhou Z."/>
            <person name="Liu Y."/>
            <person name="Xu W."/>
            <person name="Pan J."/>
            <person name="Luo Z.H."/>
            <person name="Li M."/>
        </authorList>
    </citation>
    <scope>NUCLEOTIDE SEQUENCE [LARGE SCALE GENOMIC DNA]</scope>
    <source>
        <strain evidence="1">SpSt-500</strain>
    </source>
</reference>